<dbReference type="InterPro" id="IPR007568">
    <property type="entry name" value="RTA1"/>
</dbReference>
<dbReference type="Proteomes" id="UP000664534">
    <property type="component" value="Unassembled WGS sequence"/>
</dbReference>
<comment type="caution">
    <text evidence="7">The sequence shown here is derived from an EMBL/GenBank/DDBJ whole genome shotgun (WGS) entry which is preliminary data.</text>
</comment>
<keyword evidence="4 6" id="KW-0472">Membrane</keyword>
<feature type="transmembrane region" description="Helical" evidence="6">
    <location>
        <begin position="101"/>
        <end position="124"/>
    </location>
</feature>
<dbReference type="PANTHER" id="PTHR31465">
    <property type="entry name" value="PROTEIN RTA1-RELATED"/>
    <property type="match status" value="1"/>
</dbReference>
<feature type="transmembrane region" description="Helical" evidence="6">
    <location>
        <begin position="231"/>
        <end position="251"/>
    </location>
</feature>
<dbReference type="GO" id="GO:0000324">
    <property type="term" value="C:fungal-type vacuole"/>
    <property type="evidence" value="ECO:0007669"/>
    <property type="project" value="TreeGrafter"/>
</dbReference>
<proteinExistence type="predicted"/>
<evidence type="ECO:0000256" key="3">
    <source>
        <dbReference type="ARBA" id="ARBA00022989"/>
    </source>
</evidence>
<feature type="transmembrane region" description="Helical" evidence="6">
    <location>
        <begin position="145"/>
        <end position="168"/>
    </location>
</feature>
<evidence type="ECO:0000256" key="6">
    <source>
        <dbReference type="SAM" id="Phobius"/>
    </source>
</evidence>
<accession>A0A8H3J1Y6</accession>
<keyword evidence="2 6" id="KW-0812">Transmembrane</keyword>
<evidence type="ECO:0000256" key="5">
    <source>
        <dbReference type="SAM" id="MobiDB-lite"/>
    </source>
</evidence>
<dbReference type="AlphaFoldDB" id="A0A8H3J1Y6"/>
<feature type="transmembrane region" description="Helical" evidence="6">
    <location>
        <begin position="70"/>
        <end position="89"/>
    </location>
</feature>
<evidence type="ECO:0000313" key="8">
    <source>
        <dbReference type="Proteomes" id="UP000664534"/>
    </source>
</evidence>
<feature type="region of interest" description="Disordered" evidence="5">
    <location>
        <begin position="319"/>
        <end position="357"/>
    </location>
</feature>
<organism evidence="7 8">
    <name type="scientific">Imshaugia aleurites</name>
    <dbReference type="NCBI Taxonomy" id="172621"/>
    <lineage>
        <taxon>Eukaryota</taxon>
        <taxon>Fungi</taxon>
        <taxon>Dikarya</taxon>
        <taxon>Ascomycota</taxon>
        <taxon>Pezizomycotina</taxon>
        <taxon>Lecanoromycetes</taxon>
        <taxon>OSLEUM clade</taxon>
        <taxon>Lecanoromycetidae</taxon>
        <taxon>Lecanorales</taxon>
        <taxon>Lecanorineae</taxon>
        <taxon>Parmeliaceae</taxon>
        <taxon>Imshaugia</taxon>
    </lineage>
</organism>
<evidence type="ECO:0000256" key="4">
    <source>
        <dbReference type="ARBA" id="ARBA00023136"/>
    </source>
</evidence>
<sequence length="357" mass="39294">MYALDLLYRRDDKQLAAYRASCTLETCPIKASYYAYRPSLPTNAAFLALFSFSLCCFILQAALSRRFIGFTIAMVSGCSLEVLGYIGRIMSWYNPFNQNGFLMQIVCLTIAPAFLAAGIYLTLSRIVITFGPENSHIKPLSYPRIFIPCDLASLLLQAIGGGMASAASHQAKSPNTGDHIMVAGLGFQVLTLLLFQLLCLDFMIKTLRRMRTMGAAALDPKHARLRGSATFRAFLVALALATFCIFVRSIYRVAELSEGWNGALIENQHLFIGFEGAMVVVAVLVLNLFHPGYCFRDGYVQREYRNLFRKKGMRTVDVADEKGSPVRDGLSGTASPAHEVSESGADVKEEQRDSAAA</sequence>
<evidence type="ECO:0008006" key="9">
    <source>
        <dbReference type="Google" id="ProtNLM"/>
    </source>
</evidence>
<gene>
    <name evidence="7" type="ORF">IMSHALPRED_001237</name>
</gene>
<reference evidence="7" key="1">
    <citation type="submission" date="2021-03" db="EMBL/GenBank/DDBJ databases">
        <authorList>
            <person name="Tagirdzhanova G."/>
        </authorList>
    </citation>
    <scope>NUCLEOTIDE SEQUENCE</scope>
</reference>
<evidence type="ECO:0000256" key="1">
    <source>
        <dbReference type="ARBA" id="ARBA00004141"/>
    </source>
</evidence>
<protein>
    <recommendedName>
        <fullName evidence="9">Parasitic phase-specific protein PSP-1</fullName>
    </recommendedName>
</protein>
<evidence type="ECO:0000256" key="2">
    <source>
        <dbReference type="ARBA" id="ARBA00022692"/>
    </source>
</evidence>
<dbReference type="EMBL" id="CAJPDT010000115">
    <property type="protein sequence ID" value="CAF9939163.1"/>
    <property type="molecule type" value="Genomic_DNA"/>
</dbReference>
<feature type="transmembrane region" description="Helical" evidence="6">
    <location>
        <begin position="44"/>
        <end position="63"/>
    </location>
</feature>
<feature type="compositionally biased region" description="Basic and acidic residues" evidence="5">
    <location>
        <begin position="339"/>
        <end position="357"/>
    </location>
</feature>
<comment type="subcellular location">
    <subcellularLocation>
        <location evidence="1">Membrane</location>
        <topology evidence="1">Multi-pass membrane protein</topology>
    </subcellularLocation>
</comment>
<keyword evidence="3 6" id="KW-1133">Transmembrane helix</keyword>
<name>A0A8H3J1Y6_9LECA</name>
<dbReference type="PANTHER" id="PTHR31465:SF7">
    <property type="entry name" value="SPHINGOID LONG-CHAIN BASE TRANSPORTER RSB1"/>
    <property type="match status" value="1"/>
</dbReference>
<dbReference type="OrthoDB" id="1844152at2759"/>
<dbReference type="Pfam" id="PF04479">
    <property type="entry name" value="RTA1"/>
    <property type="match status" value="1"/>
</dbReference>
<dbReference type="GO" id="GO:0005886">
    <property type="term" value="C:plasma membrane"/>
    <property type="evidence" value="ECO:0007669"/>
    <property type="project" value="TreeGrafter"/>
</dbReference>
<feature type="transmembrane region" description="Helical" evidence="6">
    <location>
        <begin position="271"/>
        <end position="289"/>
    </location>
</feature>
<feature type="transmembrane region" description="Helical" evidence="6">
    <location>
        <begin position="180"/>
        <end position="204"/>
    </location>
</feature>
<keyword evidence="8" id="KW-1185">Reference proteome</keyword>
<evidence type="ECO:0000313" key="7">
    <source>
        <dbReference type="EMBL" id="CAF9939163.1"/>
    </source>
</evidence>